<accession>A0ABZ1AQL2</accession>
<evidence type="ECO:0000313" key="1">
    <source>
        <dbReference type="EMBL" id="WRL46408.1"/>
    </source>
</evidence>
<dbReference type="Proteomes" id="UP001626593">
    <property type="component" value="Chromosome"/>
</dbReference>
<dbReference type="EMBL" id="CP141259">
    <property type="protein sequence ID" value="WRL46408.1"/>
    <property type="molecule type" value="Genomic_DNA"/>
</dbReference>
<dbReference type="RefSeq" id="WP_407279237.1">
    <property type="nucleotide sequence ID" value="NZ_CP141259.1"/>
</dbReference>
<protein>
    <submittedName>
        <fullName evidence="1">Uncharacterized protein</fullName>
    </submittedName>
</protein>
<evidence type="ECO:0000313" key="2">
    <source>
        <dbReference type="Proteomes" id="UP001626593"/>
    </source>
</evidence>
<organism evidence="1 2">
    <name type="scientific">Aromatoleum evansii</name>
    <name type="common">Azoarcus evansii</name>
    <dbReference type="NCBI Taxonomy" id="59406"/>
    <lineage>
        <taxon>Bacteria</taxon>
        <taxon>Pseudomonadati</taxon>
        <taxon>Pseudomonadota</taxon>
        <taxon>Betaproteobacteria</taxon>
        <taxon>Rhodocyclales</taxon>
        <taxon>Rhodocyclaceae</taxon>
        <taxon>Aromatoleum</taxon>
    </lineage>
</organism>
<name>A0ABZ1AQL2_AROEV</name>
<gene>
    <name evidence="1" type="ORF">U5817_24960</name>
</gene>
<reference evidence="1 2" key="1">
    <citation type="submission" date="2023-12" db="EMBL/GenBank/DDBJ databases">
        <title>A. evansii MAY27, complete genome.</title>
        <authorList>
            <person name="Wang Y."/>
        </authorList>
    </citation>
    <scope>NUCLEOTIDE SEQUENCE [LARGE SCALE GENOMIC DNA]</scope>
    <source>
        <strain evidence="1 2">MAY27</strain>
    </source>
</reference>
<proteinExistence type="predicted"/>
<keyword evidence="2" id="KW-1185">Reference proteome</keyword>
<sequence length="69" mass="7914">MSTIVMLDSAKAPDCANHRITDTELIERSRRPKQYVERWTLDRCGQAIRYRVTFMPSPRGGTDSTVQAE</sequence>